<evidence type="ECO:0000256" key="1">
    <source>
        <dbReference type="SAM" id="Coils"/>
    </source>
</evidence>
<gene>
    <name evidence="2" type="ORF">ATZ20_06970</name>
</gene>
<keyword evidence="1" id="KW-0175">Coiled coil</keyword>
<feature type="coiled-coil region" evidence="1">
    <location>
        <begin position="10"/>
        <end position="66"/>
    </location>
</feature>
<dbReference type="AlphaFoldDB" id="A0A0U3FFD0"/>
<sequence>MEQVDLNDLLLELEDQILLLQRLAKDAKLDLRLKQRAEGYRKVQKAKRVVSEISSLLNELEAELNERQE</sequence>
<evidence type="ECO:0000313" key="2">
    <source>
        <dbReference type="EMBL" id="ALU31898.1"/>
    </source>
</evidence>
<dbReference type="RefSeq" id="WP_015385435.1">
    <property type="nucleotide sequence ID" value="NZ_BHWZ01000001.1"/>
</dbReference>
<organism evidence="2 3">
    <name type="scientific">Sulfolobus acidocaldarius</name>
    <dbReference type="NCBI Taxonomy" id="2285"/>
    <lineage>
        <taxon>Archaea</taxon>
        <taxon>Thermoproteota</taxon>
        <taxon>Thermoprotei</taxon>
        <taxon>Sulfolobales</taxon>
        <taxon>Sulfolobaceae</taxon>
        <taxon>Sulfolobus</taxon>
    </lineage>
</organism>
<protein>
    <submittedName>
        <fullName evidence="2">Uncharacterized protein</fullName>
    </submittedName>
</protein>
<dbReference type="GeneID" id="14551000"/>
<accession>A0A0U3FFD0</accession>
<evidence type="ECO:0000313" key="3">
    <source>
        <dbReference type="Proteomes" id="UP000060043"/>
    </source>
</evidence>
<proteinExistence type="predicted"/>
<dbReference type="Proteomes" id="UP000060043">
    <property type="component" value="Chromosome"/>
</dbReference>
<name>A0A0U3FFD0_9CREN</name>
<dbReference type="EMBL" id="CP013695">
    <property type="protein sequence ID" value="ALU31898.1"/>
    <property type="molecule type" value="Genomic_DNA"/>
</dbReference>
<reference evidence="2 3" key="1">
    <citation type="submission" date="2015-12" db="EMBL/GenBank/DDBJ databases">
        <title>A stable core within a dynamic pangenome in Sulfolobus acidocaldarius.</title>
        <authorList>
            <person name="Anderson R."/>
            <person name="Kouris A."/>
            <person name="Seward C."/>
            <person name="Campbell K."/>
            <person name="Whitaker R."/>
        </authorList>
    </citation>
    <scope>NUCLEOTIDE SEQUENCE [LARGE SCALE GENOMIC DNA]</scope>
    <source>
        <strain evidence="2 3">NG05B_CO5_07</strain>
    </source>
</reference>